<feature type="transmembrane region" description="Helical" evidence="8">
    <location>
        <begin position="1211"/>
        <end position="1232"/>
    </location>
</feature>
<feature type="domain" description="PLAT" evidence="10">
    <location>
        <begin position="1262"/>
        <end position="1379"/>
    </location>
</feature>
<keyword evidence="9" id="KW-0732">Signal</keyword>
<evidence type="ECO:0000256" key="4">
    <source>
        <dbReference type="ARBA" id="ARBA00022989"/>
    </source>
</evidence>
<evidence type="ECO:0000256" key="6">
    <source>
        <dbReference type="PROSITE-ProRule" id="PRU00152"/>
    </source>
</evidence>
<dbReference type="Pfam" id="PF01477">
    <property type="entry name" value="PLAT"/>
    <property type="match status" value="1"/>
</dbReference>
<dbReference type="InterPro" id="IPR001024">
    <property type="entry name" value="PLAT/LH2_dom"/>
</dbReference>
<sequence>MQLFLFLMTASVSLMFIVENDGIQLMSLLNGSFLEGDNQSTRSSPSKPKLGWVSNSSAKYYKRQRWKSHGMMNTKEFSSDFEYYENEKERIARLWDPILNQSYDFPDVIAEHDQSCNEYVFSENPQHKGTNESFTKNIAEPEPSKDGTIPNLLKGDLHLPETVPPPAENIRLRKHRLVRQDKAGYSPMIQIFFDRRPIYGEKYPVIVAMKSLGTVPFVLNITVDTKDYLIDDKITRPTSPKEWISTRNLRSVLRRAGIHEAYVAFNLGYYYRCHATFYNKMHKYAIASVSDLEDREVLLTPRFRKSFRVVVPKNIARLPVLLLPFCKDPEVPVPVSAWTHRVFYAIILKRSGKVKYKEFSWDFYDMKEEFLIAHAGTTKDRVFLLRASGVINNVFTVARCYVKYIPPDIETEISGGQRRNVDVRDYILVDGSGSKDRVLAVESLKTKNFQWNCESTDDPENRYCKYDLSTKPKLRFPKRSLRVGKKYSIGLTVYSKIDPRHRSSALQILRGVEKDTIAPNIVCRRNCALDVYSPVDSVHLTSHCPDCRLRVRYYEWLISEEGGPITSVSRKRFLVWRGSCPYLDIYLKMIMVNNVQGISRYSIYRNDGPQGGECKASPDRGIEATTLFSITCVGYESPFVPLNFRFKIGVAAVATMVPFTKIKIVLPVTNVLEISICDTVDMCVWQKLPMIVAPYMVKNPQESYENHIKEVMASVPEHLLLGHWNKAFTLTLAATKWIISPEDGMMIFSYLKNQDLQTGGQLEQITLLGIRILSHLLPLTFRAANLMGEIFIKLTTIFEHTVHEKGWLHRDAYNSLTAMFMAFMSILGDKDKVEAHSMAMCKPTSPECINMVLLENLELQLEMKFDPLILLKVNYWMRCTWFLYRCTFYMGMLATKRHHPYDEAFAVLEGGIAYQVNVTEVTEETENVTINTIDMIHVVQLSGPLLFELSKKLNHTTILFQVISQQNFHNIFWWFPDPLPSKTSVLIIHAHSPSIVNYTSGIFSINNRLLFTTNISEFNDDPVFNQWMANGTIKRSSEIHLYSLMLKNKAMLAVRIVSCSEPMKVKMRLHRQPSAVEMKDACYITPQMSGKRIWMSNNCPRSLAFVAVQRTEGGRLVRKDYHHEMLREDSGQDTPLNYSILLEIYQCNVWQNRTLDPGWDAENCITSFKHSYGTSVQCSCSILGALASRIVPIAAERHIDYFRSEILTFKILLPLFFLLLLLLLLILMILSFGSLSAHERRENFLRCEGSKEGLGRLFTDENEILLVVVTGGREFAGTTSNVKFYFKSPHRPQTSYVVTQDCAHPKLLTNSTNKLLVPRGSIFIPTRLALGVQRNGRFPSWYCRTVTVVDLKLKAQQLFVVERWIHSGHTEFMRSRYFTFGTQKRDYQYTWATRFRNRLEQLFISWFMANPITGPWQSSVGNVTMNRFERSCAWISKLAISLTAATMYLSLKRTKAMEQSNGLQQKDQIHMDQVVLLAVVIFFLCCVVQVFFQLLITRVFFLE</sequence>
<dbReference type="CDD" id="cd00113">
    <property type="entry name" value="PLAT"/>
    <property type="match status" value="1"/>
</dbReference>
<dbReference type="PANTHER" id="PTHR46730:SF1">
    <property type="entry name" value="PLAT DOMAIN-CONTAINING PROTEIN"/>
    <property type="match status" value="1"/>
</dbReference>
<evidence type="ECO:0000259" key="10">
    <source>
        <dbReference type="PROSITE" id="PS50095"/>
    </source>
</evidence>
<evidence type="ECO:0000313" key="11">
    <source>
        <dbReference type="EMBL" id="EDV30738.2"/>
    </source>
</evidence>
<accession>B3MLE9</accession>
<dbReference type="SUPFAM" id="SSF49723">
    <property type="entry name" value="Lipase/lipooxygenase domain (PLAT/LH2 domain)"/>
    <property type="match status" value="1"/>
</dbReference>
<evidence type="ECO:0000256" key="1">
    <source>
        <dbReference type="ARBA" id="ARBA00004370"/>
    </source>
</evidence>
<evidence type="ECO:0000256" key="7">
    <source>
        <dbReference type="SAM" id="MobiDB-lite"/>
    </source>
</evidence>
<dbReference type="Gene3D" id="2.60.60.20">
    <property type="entry name" value="PLAT/LH2 domain"/>
    <property type="match status" value="1"/>
</dbReference>
<dbReference type="PROSITE" id="PS50095">
    <property type="entry name" value="PLAT"/>
    <property type="match status" value="1"/>
</dbReference>
<dbReference type="OrthoDB" id="2121937at2759"/>
<gene>
    <name evidence="11" type="primary">Dana\GF15006</name>
    <name evidence="11" type="synonym">dana_GLEANR_15772</name>
    <name evidence="11" type="ORF">GF15006</name>
</gene>
<name>B3MLE9_DROAN</name>
<keyword evidence="2 8" id="KW-0812">Transmembrane</keyword>
<evidence type="ECO:0000256" key="3">
    <source>
        <dbReference type="ARBA" id="ARBA00022737"/>
    </source>
</evidence>
<dbReference type="GO" id="GO:0005261">
    <property type="term" value="F:monoatomic cation channel activity"/>
    <property type="evidence" value="ECO:0007669"/>
    <property type="project" value="TreeGrafter"/>
</dbReference>
<dbReference type="InterPro" id="IPR036392">
    <property type="entry name" value="PLAT/LH2_dom_sf"/>
</dbReference>
<dbReference type="Proteomes" id="UP000007801">
    <property type="component" value="Unassembled WGS sequence"/>
</dbReference>
<dbReference type="PANTHER" id="PTHR46730">
    <property type="entry name" value="POLYCYSTIN-1"/>
    <property type="match status" value="1"/>
</dbReference>
<feature type="region of interest" description="Disordered" evidence="7">
    <location>
        <begin position="123"/>
        <end position="149"/>
    </location>
</feature>
<evidence type="ECO:0000256" key="8">
    <source>
        <dbReference type="SAM" id="Phobius"/>
    </source>
</evidence>
<dbReference type="eggNOG" id="ENOG502QUWX">
    <property type="taxonomic scope" value="Eukaryota"/>
</dbReference>
<dbReference type="InterPro" id="IPR002859">
    <property type="entry name" value="PKD/REJ-like"/>
</dbReference>
<comment type="subcellular location">
    <subcellularLocation>
        <location evidence="1">Membrane</location>
    </subcellularLocation>
</comment>
<feature type="chain" id="PRO_5006454815" description="PLAT domain-containing protein" evidence="9">
    <location>
        <begin position="23"/>
        <end position="1503"/>
    </location>
</feature>
<comment type="caution">
    <text evidence="6">Lacks conserved residue(s) required for the propagation of feature annotation.</text>
</comment>
<dbReference type="STRING" id="7217.B3MLE9"/>
<evidence type="ECO:0000256" key="2">
    <source>
        <dbReference type="ARBA" id="ARBA00022692"/>
    </source>
</evidence>
<evidence type="ECO:0000256" key="9">
    <source>
        <dbReference type="SAM" id="SignalP"/>
    </source>
</evidence>
<dbReference type="HOGENOM" id="CLU_003575_0_0_1"/>
<keyword evidence="5 8" id="KW-0472">Membrane</keyword>
<keyword evidence="4 8" id="KW-1133">Transmembrane helix</keyword>
<protein>
    <recommendedName>
        <fullName evidence="10">PLAT domain-containing protein</fullName>
    </recommendedName>
</protein>
<dbReference type="GO" id="GO:0006816">
    <property type="term" value="P:calcium ion transport"/>
    <property type="evidence" value="ECO:0007669"/>
    <property type="project" value="TreeGrafter"/>
</dbReference>
<evidence type="ECO:0000256" key="5">
    <source>
        <dbReference type="ARBA" id="ARBA00023136"/>
    </source>
</evidence>
<evidence type="ECO:0000313" key="12">
    <source>
        <dbReference type="Proteomes" id="UP000007801"/>
    </source>
</evidence>
<dbReference type="InParanoid" id="B3MLE9"/>
<feature type="signal peptide" evidence="9">
    <location>
        <begin position="1"/>
        <end position="22"/>
    </location>
</feature>
<keyword evidence="3" id="KW-0677">Repeat</keyword>
<proteinExistence type="predicted"/>
<dbReference type="Pfam" id="PF02010">
    <property type="entry name" value="REJ"/>
    <property type="match status" value="1"/>
</dbReference>
<dbReference type="GO" id="GO:0005886">
    <property type="term" value="C:plasma membrane"/>
    <property type="evidence" value="ECO:0007669"/>
    <property type="project" value="TreeGrafter"/>
</dbReference>
<keyword evidence="12" id="KW-1185">Reference proteome</keyword>
<feature type="transmembrane region" description="Helical" evidence="8">
    <location>
        <begin position="1474"/>
        <end position="1496"/>
    </location>
</feature>
<organism evidence="11 12">
    <name type="scientific">Drosophila ananassae</name>
    <name type="common">Fruit fly</name>
    <dbReference type="NCBI Taxonomy" id="7217"/>
    <lineage>
        <taxon>Eukaryota</taxon>
        <taxon>Metazoa</taxon>
        <taxon>Ecdysozoa</taxon>
        <taxon>Arthropoda</taxon>
        <taxon>Hexapoda</taxon>
        <taxon>Insecta</taxon>
        <taxon>Pterygota</taxon>
        <taxon>Neoptera</taxon>
        <taxon>Endopterygota</taxon>
        <taxon>Diptera</taxon>
        <taxon>Brachycera</taxon>
        <taxon>Muscomorpha</taxon>
        <taxon>Ephydroidea</taxon>
        <taxon>Drosophilidae</taxon>
        <taxon>Drosophila</taxon>
        <taxon>Sophophora</taxon>
    </lineage>
</organism>
<reference evidence="11 12" key="1">
    <citation type="journal article" date="2007" name="Nature">
        <title>Evolution of genes and genomes on the Drosophila phylogeny.</title>
        <authorList>
            <consortium name="Drosophila 12 Genomes Consortium"/>
            <person name="Clark A.G."/>
            <person name="Eisen M.B."/>
            <person name="Smith D.R."/>
            <person name="Bergman C.M."/>
            <person name="Oliver B."/>
            <person name="Markow T.A."/>
            <person name="Kaufman T.C."/>
            <person name="Kellis M."/>
            <person name="Gelbart W."/>
            <person name="Iyer V.N."/>
            <person name="Pollard D.A."/>
            <person name="Sackton T.B."/>
            <person name="Larracuente A.M."/>
            <person name="Singh N.D."/>
            <person name="Abad J.P."/>
            <person name="Abt D.N."/>
            <person name="Adryan B."/>
            <person name="Aguade M."/>
            <person name="Akashi H."/>
            <person name="Anderson W.W."/>
            <person name="Aquadro C.F."/>
            <person name="Ardell D.H."/>
            <person name="Arguello R."/>
            <person name="Artieri C.G."/>
            <person name="Barbash D.A."/>
            <person name="Barker D."/>
            <person name="Barsanti P."/>
            <person name="Batterham P."/>
            <person name="Batzoglou S."/>
            <person name="Begun D."/>
            <person name="Bhutkar A."/>
            <person name="Blanco E."/>
            <person name="Bosak S.A."/>
            <person name="Bradley R.K."/>
            <person name="Brand A.D."/>
            <person name="Brent M.R."/>
            <person name="Brooks A.N."/>
            <person name="Brown R.H."/>
            <person name="Butlin R.K."/>
            <person name="Caggese C."/>
            <person name="Calvi B.R."/>
            <person name="Bernardo de Carvalho A."/>
            <person name="Caspi A."/>
            <person name="Castrezana S."/>
            <person name="Celniker S.E."/>
            <person name="Chang J.L."/>
            <person name="Chapple C."/>
            <person name="Chatterji S."/>
            <person name="Chinwalla A."/>
            <person name="Civetta A."/>
            <person name="Clifton S.W."/>
            <person name="Comeron J.M."/>
            <person name="Costello J.C."/>
            <person name="Coyne J.A."/>
            <person name="Daub J."/>
            <person name="David R.G."/>
            <person name="Delcher A.L."/>
            <person name="Delehaunty K."/>
            <person name="Do C.B."/>
            <person name="Ebling H."/>
            <person name="Edwards K."/>
            <person name="Eickbush T."/>
            <person name="Evans J.D."/>
            <person name="Filipski A."/>
            <person name="Findeiss S."/>
            <person name="Freyhult E."/>
            <person name="Fulton L."/>
            <person name="Fulton R."/>
            <person name="Garcia A.C."/>
            <person name="Gardiner A."/>
            <person name="Garfield D.A."/>
            <person name="Garvin B.E."/>
            <person name="Gibson G."/>
            <person name="Gilbert D."/>
            <person name="Gnerre S."/>
            <person name="Godfrey J."/>
            <person name="Good R."/>
            <person name="Gotea V."/>
            <person name="Gravely B."/>
            <person name="Greenberg A.J."/>
            <person name="Griffiths-Jones S."/>
            <person name="Gross S."/>
            <person name="Guigo R."/>
            <person name="Gustafson E.A."/>
            <person name="Haerty W."/>
            <person name="Hahn M.W."/>
            <person name="Halligan D.L."/>
            <person name="Halpern A.L."/>
            <person name="Halter G.M."/>
            <person name="Han M.V."/>
            <person name="Heger A."/>
            <person name="Hillier L."/>
            <person name="Hinrichs A.S."/>
            <person name="Holmes I."/>
            <person name="Hoskins R.A."/>
            <person name="Hubisz M.J."/>
            <person name="Hultmark D."/>
            <person name="Huntley M.A."/>
            <person name="Jaffe D.B."/>
            <person name="Jagadeeshan S."/>
            <person name="Jeck W.R."/>
            <person name="Johnson J."/>
            <person name="Jones C.D."/>
            <person name="Jordan W.C."/>
            <person name="Karpen G.H."/>
            <person name="Kataoka E."/>
            <person name="Keightley P.D."/>
            <person name="Kheradpour P."/>
            <person name="Kirkness E.F."/>
            <person name="Koerich L.B."/>
            <person name="Kristiansen K."/>
            <person name="Kudrna D."/>
            <person name="Kulathinal R.J."/>
            <person name="Kumar S."/>
            <person name="Kwok R."/>
            <person name="Lander E."/>
            <person name="Langley C.H."/>
            <person name="Lapoint R."/>
            <person name="Lazzaro B.P."/>
            <person name="Lee S.J."/>
            <person name="Levesque L."/>
            <person name="Li R."/>
            <person name="Lin C.F."/>
            <person name="Lin M.F."/>
            <person name="Lindblad-Toh K."/>
            <person name="Llopart A."/>
            <person name="Long M."/>
            <person name="Low L."/>
            <person name="Lozovsky E."/>
            <person name="Lu J."/>
            <person name="Luo M."/>
            <person name="Machado C.A."/>
            <person name="Makalowski W."/>
            <person name="Marzo M."/>
            <person name="Matsuda M."/>
            <person name="Matzkin L."/>
            <person name="McAllister B."/>
            <person name="McBride C.S."/>
            <person name="McKernan B."/>
            <person name="McKernan K."/>
            <person name="Mendez-Lago M."/>
            <person name="Minx P."/>
            <person name="Mollenhauer M.U."/>
            <person name="Montooth K."/>
            <person name="Mount S.M."/>
            <person name="Mu X."/>
            <person name="Myers E."/>
            <person name="Negre B."/>
            <person name="Newfeld S."/>
            <person name="Nielsen R."/>
            <person name="Noor M.A."/>
            <person name="O'Grady P."/>
            <person name="Pachter L."/>
            <person name="Papaceit M."/>
            <person name="Parisi M.J."/>
            <person name="Parisi M."/>
            <person name="Parts L."/>
            <person name="Pedersen J.S."/>
            <person name="Pesole G."/>
            <person name="Phillippy A.M."/>
            <person name="Ponting C.P."/>
            <person name="Pop M."/>
            <person name="Porcelli D."/>
            <person name="Powell J.R."/>
            <person name="Prohaska S."/>
            <person name="Pruitt K."/>
            <person name="Puig M."/>
            <person name="Quesneville H."/>
            <person name="Ram K.R."/>
            <person name="Rand D."/>
            <person name="Rasmussen M.D."/>
            <person name="Reed L.K."/>
            <person name="Reenan R."/>
            <person name="Reily A."/>
            <person name="Remington K.A."/>
            <person name="Rieger T.T."/>
            <person name="Ritchie M.G."/>
            <person name="Robin C."/>
            <person name="Rogers Y.H."/>
            <person name="Rohde C."/>
            <person name="Rozas J."/>
            <person name="Rubenfield M.J."/>
            <person name="Ruiz A."/>
            <person name="Russo S."/>
            <person name="Salzberg S.L."/>
            <person name="Sanchez-Gracia A."/>
            <person name="Saranga D.J."/>
            <person name="Sato H."/>
            <person name="Schaeffer S.W."/>
            <person name="Schatz M.C."/>
            <person name="Schlenke T."/>
            <person name="Schwartz R."/>
            <person name="Segarra C."/>
            <person name="Singh R.S."/>
            <person name="Sirot L."/>
            <person name="Sirota M."/>
            <person name="Sisneros N.B."/>
            <person name="Smith C.D."/>
            <person name="Smith T.F."/>
            <person name="Spieth J."/>
            <person name="Stage D.E."/>
            <person name="Stark A."/>
            <person name="Stephan W."/>
            <person name="Strausberg R.L."/>
            <person name="Strempel S."/>
            <person name="Sturgill D."/>
            <person name="Sutton G."/>
            <person name="Sutton G.G."/>
            <person name="Tao W."/>
            <person name="Teichmann S."/>
            <person name="Tobari Y.N."/>
            <person name="Tomimura Y."/>
            <person name="Tsolas J.M."/>
            <person name="Valente V.L."/>
            <person name="Venter E."/>
            <person name="Venter J.C."/>
            <person name="Vicario S."/>
            <person name="Vieira F.G."/>
            <person name="Vilella A.J."/>
            <person name="Villasante A."/>
            <person name="Walenz B."/>
            <person name="Wang J."/>
            <person name="Wasserman M."/>
            <person name="Watts T."/>
            <person name="Wilson D."/>
            <person name="Wilson R.K."/>
            <person name="Wing R.A."/>
            <person name="Wolfner M.F."/>
            <person name="Wong A."/>
            <person name="Wong G.K."/>
            <person name="Wu C.I."/>
            <person name="Wu G."/>
            <person name="Yamamoto D."/>
            <person name="Yang H.P."/>
            <person name="Yang S.P."/>
            <person name="Yorke J.A."/>
            <person name="Yoshida K."/>
            <person name="Zdobnov E."/>
            <person name="Zhang P."/>
            <person name="Zhang Y."/>
            <person name="Zimin A.V."/>
            <person name="Baldwin J."/>
            <person name="Abdouelleil A."/>
            <person name="Abdulkadir J."/>
            <person name="Abebe A."/>
            <person name="Abera B."/>
            <person name="Abreu J."/>
            <person name="Acer S.C."/>
            <person name="Aftuck L."/>
            <person name="Alexander A."/>
            <person name="An P."/>
            <person name="Anderson E."/>
            <person name="Anderson S."/>
            <person name="Arachi H."/>
            <person name="Azer M."/>
            <person name="Bachantsang P."/>
            <person name="Barry A."/>
            <person name="Bayul T."/>
            <person name="Berlin A."/>
            <person name="Bessette D."/>
            <person name="Bloom T."/>
            <person name="Blye J."/>
            <person name="Boguslavskiy L."/>
            <person name="Bonnet C."/>
            <person name="Boukhgalter B."/>
            <person name="Bourzgui I."/>
            <person name="Brown A."/>
            <person name="Cahill P."/>
            <person name="Channer S."/>
            <person name="Cheshatsang Y."/>
            <person name="Chuda L."/>
            <person name="Citroen M."/>
            <person name="Collymore A."/>
            <person name="Cooke P."/>
            <person name="Costello M."/>
            <person name="D'Aco K."/>
            <person name="Daza R."/>
            <person name="De Haan G."/>
            <person name="DeGray S."/>
            <person name="DeMaso C."/>
            <person name="Dhargay N."/>
            <person name="Dooley K."/>
            <person name="Dooley E."/>
            <person name="Doricent M."/>
            <person name="Dorje P."/>
            <person name="Dorjee K."/>
            <person name="Dupes A."/>
            <person name="Elong R."/>
            <person name="Falk J."/>
            <person name="Farina A."/>
            <person name="Faro S."/>
            <person name="Ferguson D."/>
            <person name="Fisher S."/>
            <person name="Foley C.D."/>
            <person name="Franke A."/>
            <person name="Friedrich D."/>
            <person name="Gadbois L."/>
            <person name="Gearin G."/>
            <person name="Gearin C.R."/>
            <person name="Giannoukos G."/>
            <person name="Goode T."/>
            <person name="Graham J."/>
            <person name="Grandbois E."/>
            <person name="Grewal S."/>
            <person name="Gyaltsen K."/>
            <person name="Hafez N."/>
            <person name="Hagos B."/>
            <person name="Hall J."/>
            <person name="Henson C."/>
            <person name="Hollinger A."/>
            <person name="Honan T."/>
            <person name="Huard M.D."/>
            <person name="Hughes L."/>
            <person name="Hurhula B."/>
            <person name="Husby M.E."/>
            <person name="Kamat A."/>
            <person name="Kanga B."/>
            <person name="Kashin S."/>
            <person name="Khazanovich D."/>
            <person name="Kisner P."/>
            <person name="Lance K."/>
            <person name="Lara M."/>
            <person name="Lee W."/>
            <person name="Lennon N."/>
            <person name="Letendre F."/>
            <person name="LeVine R."/>
            <person name="Lipovsky A."/>
            <person name="Liu X."/>
            <person name="Liu J."/>
            <person name="Liu S."/>
            <person name="Lokyitsang T."/>
            <person name="Lokyitsang Y."/>
            <person name="Lubonja R."/>
            <person name="Lui A."/>
            <person name="MacDonald P."/>
            <person name="Magnisalis V."/>
            <person name="Maru K."/>
            <person name="Matthews C."/>
            <person name="McCusker W."/>
            <person name="McDonough S."/>
            <person name="Mehta T."/>
            <person name="Meldrim J."/>
            <person name="Meneus L."/>
            <person name="Mihai O."/>
            <person name="Mihalev A."/>
            <person name="Mihova T."/>
            <person name="Mittelman R."/>
            <person name="Mlenga V."/>
            <person name="Montmayeur A."/>
            <person name="Mulrain L."/>
            <person name="Navidi A."/>
            <person name="Naylor J."/>
            <person name="Negash T."/>
            <person name="Nguyen T."/>
            <person name="Nguyen N."/>
            <person name="Nicol R."/>
            <person name="Norbu C."/>
            <person name="Norbu N."/>
            <person name="Novod N."/>
            <person name="O'Neill B."/>
            <person name="Osman S."/>
            <person name="Markiewicz E."/>
            <person name="Oyono O.L."/>
            <person name="Patti C."/>
            <person name="Phunkhang P."/>
            <person name="Pierre F."/>
            <person name="Priest M."/>
            <person name="Raghuraman S."/>
            <person name="Rege F."/>
            <person name="Reyes R."/>
            <person name="Rise C."/>
            <person name="Rogov P."/>
            <person name="Ross K."/>
            <person name="Ryan E."/>
            <person name="Settipalli S."/>
            <person name="Shea T."/>
            <person name="Sherpa N."/>
            <person name="Shi L."/>
            <person name="Shih D."/>
            <person name="Sparrow T."/>
            <person name="Spaulding J."/>
            <person name="Stalker J."/>
            <person name="Stange-Thomann N."/>
            <person name="Stavropoulos S."/>
            <person name="Stone C."/>
            <person name="Strader C."/>
            <person name="Tesfaye S."/>
            <person name="Thomson T."/>
            <person name="Thoulutsang Y."/>
            <person name="Thoulutsang D."/>
            <person name="Topham K."/>
            <person name="Topping I."/>
            <person name="Tsamla T."/>
            <person name="Vassiliev H."/>
            <person name="Vo A."/>
            <person name="Wangchuk T."/>
            <person name="Wangdi T."/>
            <person name="Weiand M."/>
            <person name="Wilkinson J."/>
            <person name="Wilson A."/>
            <person name="Yadav S."/>
            <person name="Young G."/>
            <person name="Yu Q."/>
            <person name="Zembek L."/>
            <person name="Zhong D."/>
            <person name="Zimmer A."/>
            <person name="Zwirko Z."/>
            <person name="Jaffe D.B."/>
            <person name="Alvarez P."/>
            <person name="Brockman W."/>
            <person name="Butler J."/>
            <person name="Chin C."/>
            <person name="Gnerre S."/>
            <person name="Grabherr M."/>
            <person name="Kleber M."/>
            <person name="Mauceli E."/>
            <person name="MacCallum I."/>
        </authorList>
    </citation>
    <scope>NUCLEOTIDE SEQUENCE [LARGE SCALE GENOMIC DNA]</scope>
    <source>
        <strain evidence="12">Tucson 14024-0371.13</strain>
    </source>
</reference>
<dbReference type="EMBL" id="CH902620">
    <property type="protein sequence ID" value="EDV30738.2"/>
    <property type="molecule type" value="Genomic_DNA"/>
</dbReference>